<name>A0ABQ3DEC6_9ACTN</name>
<organism evidence="1 2">
    <name type="scientific">Streptomyces chryseus</name>
    <dbReference type="NCBI Taxonomy" id="68186"/>
    <lineage>
        <taxon>Bacteria</taxon>
        <taxon>Bacillati</taxon>
        <taxon>Actinomycetota</taxon>
        <taxon>Actinomycetes</taxon>
        <taxon>Kitasatosporales</taxon>
        <taxon>Streptomycetaceae</taxon>
        <taxon>Streptomyces</taxon>
    </lineage>
</organism>
<proteinExistence type="predicted"/>
<sequence length="219" mass="24686">MTDLTAHVQELAAYHHPHFQAVAPAEYGELRFTFKPFSGAEEEPQMPRTVWDDNTLSTEARELLDVEFRTARRAWMDAAYVHQLKAAAKDAAPAWTAYAEARDAMNRLWNDLETTPSTMWKAAVSRLVAAQEATAKAAKVWDEYAPDIAQVHRRFLHSRLYPSGAYAEAGIPAAQWVIGDVEDYQSYRGTPLVREVTETVTDQRKHLREVAALTGDPQD</sequence>
<gene>
    <name evidence="1" type="ORF">GCM10010346_01940</name>
</gene>
<protein>
    <submittedName>
        <fullName evidence="1">Uncharacterized protein</fullName>
    </submittedName>
</protein>
<evidence type="ECO:0000313" key="2">
    <source>
        <dbReference type="Proteomes" id="UP000599437"/>
    </source>
</evidence>
<reference evidence="2" key="1">
    <citation type="journal article" date="2019" name="Int. J. Syst. Evol. Microbiol.">
        <title>The Global Catalogue of Microorganisms (GCM) 10K type strain sequencing project: providing services to taxonomists for standard genome sequencing and annotation.</title>
        <authorList>
            <consortium name="The Broad Institute Genomics Platform"/>
            <consortium name="The Broad Institute Genome Sequencing Center for Infectious Disease"/>
            <person name="Wu L."/>
            <person name="Ma J."/>
        </authorList>
    </citation>
    <scope>NUCLEOTIDE SEQUENCE [LARGE SCALE GENOMIC DNA]</scope>
    <source>
        <strain evidence="2">JCM 4737</strain>
    </source>
</reference>
<keyword evidence="2" id="KW-1185">Reference proteome</keyword>
<dbReference type="Proteomes" id="UP000599437">
    <property type="component" value="Unassembled WGS sequence"/>
</dbReference>
<dbReference type="RefSeq" id="WP_138898438.1">
    <property type="nucleotide sequence ID" value="NZ_BMVO01000001.1"/>
</dbReference>
<evidence type="ECO:0000313" key="1">
    <source>
        <dbReference type="EMBL" id="GHA83220.1"/>
    </source>
</evidence>
<dbReference type="EMBL" id="BMVO01000001">
    <property type="protein sequence ID" value="GHA83220.1"/>
    <property type="molecule type" value="Genomic_DNA"/>
</dbReference>
<comment type="caution">
    <text evidence="1">The sequence shown here is derived from an EMBL/GenBank/DDBJ whole genome shotgun (WGS) entry which is preliminary data.</text>
</comment>
<accession>A0ABQ3DEC6</accession>